<keyword evidence="4" id="KW-0812">Transmembrane</keyword>
<sequence>MKRSFTYFYKRLFKVVLYVILFQASALFSQQDDLLSKAEELVYSNPNEAIKIAKHTLKTAQEAQTKIHSNLIIGKSYLAKGDYNTASLSIFSEEIQDENVSIPTKVEVCLLKAQLLRILYLDKQSTKYLSEAENLTTQITNDKEKKHFQFLVALESVNMKLNRRKNSEALHLIEALRSRFTDFLDENKTLQMKLLLAKEVAYSQLGEFNLATQSIDSVFALLEVNSINNLNQKGFIYNELGNLYLQKKEFVKSEETLFVALRYAEIIDNPVLKMQINRGLAISYLATNQKNKYKVYNEEFLLLSNNVELMEQESVNTVFNLITKQNEDVVLAKKTENTRYQNLLLFGLLFILTVVAFVLLKNQTRKKRLKEIIKYLEVSRNQFNKTKPKKRKQTKRIVIPEETEKAILLKLKKFENSQKFLNKEMSLAVLAGQFETNTKYLSEIINKHYNDNFNTFINKLRLNYIINKLKNEPSYINYKISFLAEESGYSSHSSFATVFKSIIGMSPATFINLIKEERDEQKQQQQQDEN</sequence>
<proteinExistence type="predicted"/>
<dbReference type="PANTHER" id="PTHR43280">
    <property type="entry name" value="ARAC-FAMILY TRANSCRIPTIONAL REGULATOR"/>
    <property type="match status" value="1"/>
</dbReference>
<feature type="chain" id="PRO_5046401359" evidence="5">
    <location>
        <begin position="30"/>
        <end position="530"/>
    </location>
</feature>
<evidence type="ECO:0000259" key="6">
    <source>
        <dbReference type="PROSITE" id="PS01124"/>
    </source>
</evidence>
<feature type="domain" description="HTH araC/xylS-type" evidence="6">
    <location>
        <begin position="404"/>
        <end position="513"/>
    </location>
</feature>
<evidence type="ECO:0000256" key="1">
    <source>
        <dbReference type="ARBA" id="ARBA00023015"/>
    </source>
</evidence>
<dbReference type="Gene3D" id="1.10.10.60">
    <property type="entry name" value="Homeodomain-like"/>
    <property type="match status" value="2"/>
</dbReference>
<dbReference type="Proteomes" id="UP001597467">
    <property type="component" value="Unassembled WGS sequence"/>
</dbReference>
<keyword evidence="1" id="KW-0805">Transcription regulation</keyword>
<evidence type="ECO:0000313" key="8">
    <source>
        <dbReference type="Proteomes" id="UP001597467"/>
    </source>
</evidence>
<evidence type="ECO:0000313" key="7">
    <source>
        <dbReference type="EMBL" id="MFD2542830.1"/>
    </source>
</evidence>
<dbReference type="RefSeq" id="WP_379904105.1">
    <property type="nucleotide sequence ID" value="NZ_JBHULM010000011.1"/>
</dbReference>
<keyword evidence="2" id="KW-0238">DNA-binding</keyword>
<gene>
    <name evidence="7" type="ORF">ACFSSB_10920</name>
</gene>
<evidence type="ECO:0000256" key="3">
    <source>
        <dbReference type="ARBA" id="ARBA00023163"/>
    </source>
</evidence>
<dbReference type="Pfam" id="PF12833">
    <property type="entry name" value="HTH_18"/>
    <property type="match status" value="1"/>
</dbReference>
<dbReference type="EMBL" id="JBHULM010000011">
    <property type="protein sequence ID" value="MFD2542830.1"/>
    <property type="molecule type" value="Genomic_DNA"/>
</dbReference>
<evidence type="ECO:0000256" key="4">
    <source>
        <dbReference type="SAM" id="Phobius"/>
    </source>
</evidence>
<keyword evidence="3" id="KW-0804">Transcription</keyword>
<dbReference type="PANTHER" id="PTHR43280:SF34">
    <property type="entry name" value="ARAC-FAMILY TRANSCRIPTIONAL REGULATOR"/>
    <property type="match status" value="1"/>
</dbReference>
<keyword evidence="4" id="KW-1133">Transmembrane helix</keyword>
<dbReference type="InterPro" id="IPR011990">
    <property type="entry name" value="TPR-like_helical_dom_sf"/>
</dbReference>
<comment type="caution">
    <text evidence="7">The sequence shown here is derived from an EMBL/GenBank/DDBJ whole genome shotgun (WGS) entry which is preliminary data.</text>
</comment>
<evidence type="ECO:0000256" key="5">
    <source>
        <dbReference type="SAM" id="SignalP"/>
    </source>
</evidence>
<organism evidence="7 8">
    <name type="scientific">Lacinutrix gracilariae</name>
    <dbReference type="NCBI Taxonomy" id="1747198"/>
    <lineage>
        <taxon>Bacteria</taxon>
        <taxon>Pseudomonadati</taxon>
        <taxon>Bacteroidota</taxon>
        <taxon>Flavobacteriia</taxon>
        <taxon>Flavobacteriales</taxon>
        <taxon>Flavobacteriaceae</taxon>
        <taxon>Lacinutrix</taxon>
    </lineage>
</organism>
<name>A0ABW5K526_9FLAO</name>
<accession>A0ABW5K526</accession>
<evidence type="ECO:0000256" key="2">
    <source>
        <dbReference type="ARBA" id="ARBA00023125"/>
    </source>
</evidence>
<dbReference type="InterPro" id="IPR018060">
    <property type="entry name" value="HTH_AraC"/>
</dbReference>
<dbReference type="PROSITE" id="PS01124">
    <property type="entry name" value="HTH_ARAC_FAMILY_2"/>
    <property type="match status" value="1"/>
</dbReference>
<dbReference type="InterPro" id="IPR009057">
    <property type="entry name" value="Homeodomain-like_sf"/>
</dbReference>
<dbReference type="SUPFAM" id="SSF46689">
    <property type="entry name" value="Homeodomain-like"/>
    <property type="match status" value="1"/>
</dbReference>
<dbReference type="Gene3D" id="1.25.40.10">
    <property type="entry name" value="Tetratricopeptide repeat domain"/>
    <property type="match status" value="1"/>
</dbReference>
<keyword evidence="8" id="KW-1185">Reference proteome</keyword>
<dbReference type="SMART" id="SM00342">
    <property type="entry name" value="HTH_ARAC"/>
    <property type="match status" value="1"/>
</dbReference>
<reference evidence="8" key="1">
    <citation type="journal article" date="2019" name="Int. J. Syst. Evol. Microbiol.">
        <title>The Global Catalogue of Microorganisms (GCM) 10K type strain sequencing project: providing services to taxonomists for standard genome sequencing and annotation.</title>
        <authorList>
            <consortium name="The Broad Institute Genomics Platform"/>
            <consortium name="The Broad Institute Genome Sequencing Center for Infectious Disease"/>
            <person name="Wu L."/>
            <person name="Ma J."/>
        </authorList>
    </citation>
    <scope>NUCLEOTIDE SEQUENCE [LARGE SCALE GENOMIC DNA]</scope>
    <source>
        <strain evidence="8">KCTC 42808</strain>
    </source>
</reference>
<keyword evidence="5" id="KW-0732">Signal</keyword>
<protein>
    <submittedName>
        <fullName evidence="7">Helix-turn-helix domain-containing protein</fullName>
    </submittedName>
</protein>
<feature type="signal peptide" evidence="5">
    <location>
        <begin position="1"/>
        <end position="29"/>
    </location>
</feature>
<keyword evidence="4" id="KW-0472">Membrane</keyword>
<feature type="transmembrane region" description="Helical" evidence="4">
    <location>
        <begin position="343"/>
        <end position="360"/>
    </location>
</feature>